<dbReference type="EMBL" id="DWWD01000021">
    <property type="protein sequence ID" value="HJC49913.1"/>
    <property type="molecule type" value="Genomic_DNA"/>
</dbReference>
<feature type="domain" description="Calcineurin-like phosphoesterase" evidence="2">
    <location>
        <begin position="141"/>
        <end position="309"/>
    </location>
</feature>
<dbReference type="Pfam" id="PF00149">
    <property type="entry name" value="Metallophos"/>
    <property type="match status" value="1"/>
</dbReference>
<protein>
    <submittedName>
        <fullName evidence="3">Metallophosphoesterase</fullName>
    </submittedName>
</protein>
<dbReference type="GO" id="GO:0016787">
    <property type="term" value="F:hydrolase activity"/>
    <property type="evidence" value="ECO:0007669"/>
    <property type="project" value="InterPro"/>
</dbReference>
<proteinExistence type="predicted"/>
<keyword evidence="1" id="KW-0812">Transmembrane</keyword>
<evidence type="ECO:0000313" key="3">
    <source>
        <dbReference type="EMBL" id="HJC49913.1"/>
    </source>
</evidence>
<comment type="caution">
    <text evidence="3">The sequence shown here is derived from an EMBL/GenBank/DDBJ whole genome shotgun (WGS) entry which is preliminary data.</text>
</comment>
<feature type="transmembrane region" description="Helical" evidence="1">
    <location>
        <begin position="104"/>
        <end position="121"/>
    </location>
</feature>
<dbReference type="PANTHER" id="PTHR31302">
    <property type="entry name" value="TRANSMEMBRANE PROTEIN WITH METALLOPHOSPHOESTERASE DOMAIN-RELATED"/>
    <property type="match status" value="1"/>
</dbReference>
<sequence>MTEAYLLLPALIWVPFGIYLYHIIVRFLSLFHTWEKTAVSRILSLAVTLFCVSRGWMLYGLGAVVLFHFLAFSAGMEIVWQIGRRKIQKEKTKRRLQFVCKSSIVSLLLLAIVFAYGFYNIKDVRRTHYSVEAGEKEADGFRIVQISDLHMGTTMGTEELKTYCRQIEKEKPDLLALTGDIFDESTTRSEMQEAARLLGGIQTTYGTYYIFGNHDYNLYTQTPYYTRDELKDTLEKEGIRVLEDEVTKAADWLTVIGRTDASLDRAEISSLMDQADSDSFILLLDHQPEDLDENKAAGVNLQLSGHTHAGQIWPTGQLGSLFGVTELNYGYREDGAYHVIVSSGIGGWGYAIRTGGHSEYVVIDVNSET</sequence>
<gene>
    <name evidence="3" type="ORF">H9754_04920</name>
</gene>
<organism evidence="3 4">
    <name type="scientific">Candidatus Anaerostipes avistercoris</name>
    <dbReference type="NCBI Taxonomy" id="2838462"/>
    <lineage>
        <taxon>Bacteria</taxon>
        <taxon>Bacillati</taxon>
        <taxon>Bacillota</taxon>
        <taxon>Clostridia</taxon>
        <taxon>Lachnospirales</taxon>
        <taxon>Lachnospiraceae</taxon>
        <taxon>Anaerostipes</taxon>
    </lineage>
</organism>
<evidence type="ECO:0000256" key="1">
    <source>
        <dbReference type="SAM" id="Phobius"/>
    </source>
</evidence>
<feature type="transmembrane region" description="Helical" evidence="1">
    <location>
        <begin position="6"/>
        <end position="28"/>
    </location>
</feature>
<dbReference type="Gene3D" id="3.60.21.10">
    <property type="match status" value="1"/>
</dbReference>
<dbReference type="InterPro" id="IPR004843">
    <property type="entry name" value="Calcineurin-like_PHP"/>
</dbReference>
<evidence type="ECO:0000259" key="2">
    <source>
        <dbReference type="Pfam" id="PF00149"/>
    </source>
</evidence>
<keyword evidence="1" id="KW-1133">Transmembrane helix</keyword>
<dbReference type="SUPFAM" id="SSF56300">
    <property type="entry name" value="Metallo-dependent phosphatases"/>
    <property type="match status" value="1"/>
</dbReference>
<accession>A0A9D2PHU9</accession>
<dbReference type="PANTHER" id="PTHR31302:SF0">
    <property type="entry name" value="TRANSMEMBRANE PROTEIN WITH METALLOPHOSPHOESTERASE DOMAIN"/>
    <property type="match status" value="1"/>
</dbReference>
<evidence type="ECO:0000313" key="4">
    <source>
        <dbReference type="Proteomes" id="UP000823904"/>
    </source>
</evidence>
<name>A0A9D2PHU9_9FIRM</name>
<dbReference type="InterPro" id="IPR029052">
    <property type="entry name" value="Metallo-depent_PP-like"/>
</dbReference>
<dbReference type="CDD" id="cd07385">
    <property type="entry name" value="MPP_YkuE_C"/>
    <property type="match status" value="1"/>
</dbReference>
<reference evidence="3" key="2">
    <citation type="submission" date="2021-04" db="EMBL/GenBank/DDBJ databases">
        <authorList>
            <person name="Gilroy R."/>
        </authorList>
    </citation>
    <scope>NUCLEOTIDE SEQUENCE</scope>
    <source>
        <strain evidence="3">ChiSjej3B21-8574</strain>
    </source>
</reference>
<dbReference type="Proteomes" id="UP000823904">
    <property type="component" value="Unassembled WGS sequence"/>
</dbReference>
<feature type="transmembrane region" description="Helical" evidence="1">
    <location>
        <begin position="65"/>
        <end position="83"/>
    </location>
</feature>
<reference evidence="3" key="1">
    <citation type="journal article" date="2021" name="PeerJ">
        <title>Extensive microbial diversity within the chicken gut microbiome revealed by metagenomics and culture.</title>
        <authorList>
            <person name="Gilroy R."/>
            <person name="Ravi A."/>
            <person name="Getino M."/>
            <person name="Pursley I."/>
            <person name="Horton D.L."/>
            <person name="Alikhan N.F."/>
            <person name="Baker D."/>
            <person name="Gharbi K."/>
            <person name="Hall N."/>
            <person name="Watson M."/>
            <person name="Adriaenssens E.M."/>
            <person name="Foster-Nyarko E."/>
            <person name="Jarju S."/>
            <person name="Secka A."/>
            <person name="Antonio M."/>
            <person name="Oren A."/>
            <person name="Chaudhuri R.R."/>
            <person name="La Ragione R."/>
            <person name="Hildebrand F."/>
            <person name="Pallen M.J."/>
        </authorList>
    </citation>
    <scope>NUCLEOTIDE SEQUENCE</scope>
    <source>
        <strain evidence="3">ChiSjej3B21-8574</strain>
    </source>
</reference>
<dbReference type="InterPro" id="IPR051158">
    <property type="entry name" value="Metallophosphoesterase_sf"/>
</dbReference>
<keyword evidence="1" id="KW-0472">Membrane</keyword>
<dbReference type="AlphaFoldDB" id="A0A9D2PHU9"/>